<protein>
    <recommendedName>
        <fullName evidence="1">PD-(D/E)XK endonuclease-like domain-containing protein</fullName>
    </recommendedName>
</protein>
<dbReference type="EMBL" id="CP006577">
    <property type="protein sequence ID" value="AIG99163.1"/>
    <property type="molecule type" value="Genomic_DNA"/>
</dbReference>
<dbReference type="InterPro" id="IPR011604">
    <property type="entry name" value="PDDEXK-like_dom_sf"/>
</dbReference>
<dbReference type="InterPro" id="IPR038726">
    <property type="entry name" value="PDDEXK_AddAB-type"/>
</dbReference>
<dbReference type="AlphaFoldDB" id="A0A075WNM7"/>
<evidence type="ECO:0000259" key="1">
    <source>
        <dbReference type="Pfam" id="PF12705"/>
    </source>
</evidence>
<feature type="domain" description="PD-(D/E)XK endonuclease-like" evidence="1">
    <location>
        <begin position="92"/>
        <end position="272"/>
    </location>
</feature>
<gene>
    <name evidence="2" type="ORF">AFULGI_00024460</name>
</gene>
<dbReference type="PANTHER" id="PTHR14464:SF4">
    <property type="entry name" value="EXONUCLEASE V"/>
    <property type="match status" value="1"/>
</dbReference>
<organism evidence="2 3">
    <name type="scientific">Archaeoglobus fulgidus DSM 8774</name>
    <dbReference type="NCBI Taxonomy" id="1344584"/>
    <lineage>
        <taxon>Archaea</taxon>
        <taxon>Methanobacteriati</taxon>
        <taxon>Methanobacteriota</taxon>
        <taxon>Archaeoglobi</taxon>
        <taxon>Archaeoglobales</taxon>
        <taxon>Archaeoglobaceae</taxon>
        <taxon>Archaeoglobus</taxon>
    </lineage>
</organism>
<dbReference type="GO" id="GO:0045145">
    <property type="term" value="F:single-stranded DNA 5'-3' DNA exonuclease activity"/>
    <property type="evidence" value="ECO:0007669"/>
    <property type="project" value="InterPro"/>
</dbReference>
<reference evidence="2 3" key="1">
    <citation type="submission" date="2013-07" db="EMBL/GenBank/DDBJ databases">
        <title>Genome of Archaeoglobus fulgidus.</title>
        <authorList>
            <person name="Fiebig A."/>
            <person name="Birkeland N.-K."/>
        </authorList>
    </citation>
    <scope>NUCLEOTIDE SEQUENCE [LARGE SCALE GENOMIC DNA]</scope>
    <source>
        <strain evidence="2 3">DSM 8774</strain>
    </source>
</reference>
<name>A0A075WNM7_ARCFL</name>
<dbReference type="Gene3D" id="3.90.320.10">
    <property type="match status" value="1"/>
</dbReference>
<evidence type="ECO:0000313" key="3">
    <source>
        <dbReference type="Proteomes" id="UP000028501"/>
    </source>
</evidence>
<dbReference type="Proteomes" id="UP000028501">
    <property type="component" value="Chromosome"/>
</dbReference>
<dbReference type="InterPro" id="IPR019190">
    <property type="entry name" value="EXOV"/>
</dbReference>
<dbReference type="GO" id="GO:0036297">
    <property type="term" value="P:interstrand cross-link repair"/>
    <property type="evidence" value="ECO:0007669"/>
    <property type="project" value="TreeGrafter"/>
</dbReference>
<proteinExistence type="predicted"/>
<dbReference type="KEGG" id="afg:AFULGI_00024460"/>
<dbReference type="HOGENOM" id="CLU_1017808_0_0_2"/>
<dbReference type="GeneID" id="24795921"/>
<evidence type="ECO:0000313" key="2">
    <source>
        <dbReference type="EMBL" id="AIG99163.1"/>
    </source>
</evidence>
<dbReference type="RefSeq" id="WP_010879664.1">
    <property type="nucleotide sequence ID" value="NZ_CP006577.1"/>
</dbReference>
<dbReference type="PANTHER" id="PTHR14464">
    <property type="entry name" value="EXONUCLEASE V"/>
    <property type="match status" value="1"/>
</dbReference>
<dbReference type="Pfam" id="PF12705">
    <property type="entry name" value="PDDEXK_1"/>
    <property type="match status" value="1"/>
</dbReference>
<accession>A0A075WNM7</accession>
<sequence length="273" mass="32065">MKLSRLKRKHKRVISVGKIAEQFWCEMKVELKLLYDIKPSNALVRKGKRIHDEISGKASLPRPKNFIDWLGGQIYFTNLSIESFLKSGLGREVFLVTKVDGDGWRWYLSGSIDEIRKKGGRTQVVERKTRLREEVPENESHKVQGLLYHLMLDEARRQKVSRNVKRAYGVVERAAISKEFSQAVGMTERNVKAMLRTLDSKLPMIPELDEEVVVIYESQKTGERIGEVRFKAQREEIERILQFSREYWAGEREALKTRENWKCRFCEVRKYCL</sequence>